<keyword evidence="2" id="KW-0238">DNA-binding</keyword>
<name>U4TTS9_9LACO</name>
<dbReference type="PROSITE" id="PS01124">
    <property type="entry name" value="HTH_ARAC_FAMILY_2"/>
    <property type="match status" value="1"/>
</dbReference>
<feature type="domain" description="HTH araC/xylS-type" evidence="5">
    <location>
        <begin position="175"/>
        <end position="272"/>
    </location>
</feature>
<dbReference type="GO" id="GO:0003700">
    <property type="term" value="F:DNA-binding transcription factor activity"/>
    <property type="evidence" value="ECO:0007669"/>
    <property type="project" value="InterPro"/>
</dbReference>
<dbReference type="EMBL" id="KI271592">
    <property type="protein sequence ID" value="ERL64832.1"/>
    <property type="molecule type" value="Genomic_DNA"/>
</dbReference>
<dbReference type="InterPro" id="IPR020449">
    <property type="entry name" value="Tscrpt_reg_AraC-type_HTH"/>
</dbReference>
<dbReference type="SUPFAM" id="SSF46689">
    <property type="entry name" value="Homeodomain-like"/>
    <property type="match status" value="2"/>
</dbReference>
<dbReference type="InterPro" id="IPR018062">
    <property type="entry name" value="HTH_AraC-typ_CS"/>
</dbReference>
<dbReference type="InterPro" id="IPR003313">
    <property type="entry name" value="AraC-bd"/>
</dbReference>
<dbReference type="InterPro" id="IPR018060">
    <property type="entry name" value="HTH_AraC"/>
</dbReference>
<evidence type="ECO:0000256" key="3">
    <source>
        <dbReference type="ARBA" id="ARBA00023159"/>
    </source>
</evidence>
<dbReference type="AlphaFoldDB" id="U4TTS9"/>
<dbReference type="SUPFAM" id="SSF51215">
    <property type="entry name" value="Regulatory protein AraC"/>
    <property type="match status" value="1"/>
</dbReference>
<evidence type="ECO:0000259" key="5">
    <source>
        <dbReference type="PROSITE" id="PS01124"/>
    </source>
</evidence>
<dbReference type="InterPro" id="IPR009057">
    <property type="entry name" value="Homeodomain-like_sf"/>
</dbReference>
<dbReference type="PRINTS" id="PR00032">
    <property type="entry name" value="HTHARAC"/>
</dbReference>
<keyword evidence="1" id="KW-0805">Transcription regulation</keyword>
<dbReference type="Gene3D" id="1.10.10.60">
    <property type="entry name" value="Homeodomain-like"/>
    <property type="match status" value="2"/>
</dbReference>
<proteinExistence type="predicted"/>
<dbReference type="PROSITE" id="PS00041">
    <property type="entry name" value="HTH_ARAC_FAMILY_1"/>
    <property type="match status" value="1"/>
</dbReference>
<dbReference type="InterPro" id="IPR050204">
    <property type="entry name" value="AraC_XylS_family_regulators"/>
</dbReference>
<evidence type="ECO:0000313" key="7">
    <source>
        <dbReference type="Proteomes" id="UP000030647"/>
    </source>
</evidence>
<dbReference type="SMART" id="SM00342">
    <property type="entry name" value="HTH_ARAC"/>
    <property type="match status" value="1"/>
</dbReference>
<reference evidence="7" key="1">
    <citation type="journal article" date="2013" name="Genome Announc.">
        <title>Whole-Genome Sequencing of Lactobacillus shenzhenensis Strain LY-73T.</title>
        <authorList>
            <person name="Lin Z."/>
            <person name="Liu Z."/>
            <person name="Yang R."/>
            <person name="Zou Y."/>
            <person name="Wan D."/>
            <person name="Chen J."/>
            <person name="Guo M."/>
            <person name="Zhao J."/>
            <person name="Fang C."/>
            <person name="Yang R."/>
            <person name="Liu F."/>
        </authorList>
    </citation>
    <scope>NUCLEOTIDE SEQUENCE [LARGE SCALE GENOMIC DNA]</scope>
    <source>
        <strain evidence="7">LY-73</strain>
    </source>
</reference>
<dbReference type="HOGENOM" id="CLU_000445_88_6_9"/>
<dbReference type="PANTHER" id="PTHR46796">
    <property type="entry name" value="HTH-TYPE TRANSCRIPTIONAL ACTIVATOR RHAS-RELATED"/>
    <property type="match status" value="1"/>
</dbReference>
<dbReference type="eggNOG" id="COG2207">
    <property type="taxonomic scope" value="Bacteria"/>
</dbReference>
<dbReference type="PANTHER" id="PTHR46796:SF7">
    <property type="entry name" value="ARAC FAMILY TRANSCRIPTIONAL REGULATOR"/>
    <property type="match status" value="1"/>
</dbReference>
<evidence type="ECO:0000313" key="6">
    <source>
        <dbReference type="EMBL" id="ERL64832.1"/>
    </source>
</evidence>
<sequence length="272" mass="30561">MDIEYKRVDIEHVDCNIVFYGQEQTHPNYAFGGNNVRDSYVLHLIVSGRGRFASAGRKTVALQAGDCFLLPQAVPCFYQADGDDPWAYEWIGLSGLHLGELFARSGLSDKYWLRKVGDSRFAAQFAALFKTLHGATSLVNELQVQSRLYAMFADLLQEFPGQGAQERAGATATMNQAVAFMRQNYARRCNVTDVCAALHVSRSYLYALFRRFADMSPQQYLTQLRMDEAKQLLRDTASGVDAIADRVGYRDAFTFSKAFKRAVGVSPRAFRQ</sequence>
<dbReference type="STRING" id="1231336.L248_0609"/>
<dbReference type="GO" id="GO:0043565">
    <property type="term" value="F:sequence-specific DNA binding"/>
    <property type="evidence" value="ECO:0007669"/>
    <property type="project" value="InterPro"/>
</dbReference>
<dbReference type="Pfam" id="PF12833">
    <property type="entry name" value="HTH_18"/>
    <property type="match status" value="1"/>
</dbReference>
<evidence type="ECO:0000256" key="2">
    <source>
        <dbReference type="ARBA" id="ARBA00023125"/>
    </source>
</evidence>
<gene>
    <name evidence="6" type="primary">rafR</name>
    <name evidence="6" type="ORF">L248_0609</name>
</gene>
<evidence type="ECO:0000256" key="1">
    <source>
        <dbReference type="ARBA" id="ARBA00023015"/>
    </source>
</evidence>
<dbReference type="RefSeq" id="WP_022529942.1">
    <property type="nucleotide sequence ID" value="NZ_KI271592.1"/>
</dbReference>
<keyword evidence="4" id="KW-0804">Transcription</keyword>
<dbReference type="Gene3D" id="2.60.120.280">
    <property type="entry name" value="Regulatory protein AraC"/>
    <property type="match status" value="1"/>
</dbReference>
<dbReference type="InterPro" id="IPR037923">
    <property type="entry name" value="HTH-like"/>
</dbReference>
<protein>
    <submittedName>
        <fullName evidence="6">RafR</fullName>
    </submittedName>
</protein>
<keyword evidence="7" id="KW-1185">Reference proteome</keyword>
<evidence type="ECO:0000256" key="4">
    <source>
        <dbReference type="ARBA" id="ARBA00023163"/>
    </source>
</evidence>
<dbReference type="CDD" id="cd06986">
    <property type="entry name" value="cupin_MmsR-like_N"/>
    <property type="match status" value="1"/>
</dbReference>
<dbReference type="Proteomes" id="UP000030647">
    <property type="component" value="Unassembled WGS sequence"/>
</dbReference>
<dbReference type="Pfam" id="PF02311">
    <property type="entry name" value="AraC_binding"/>
    <property type="match status" value="1"/>
</dbReference>
<keyword evidence="3" id="KW-0010">Activator</keyword>
<organism evidence="6 7">
    <name type="scientific">Schleiferilactobacillus shenzhenensis LY-73</name>
    <dbReference type="NCBI Taxonomy" id="1231336"/>
    <lineage>
        <taxon>Bacteria</taxon>
        <taxon>Bacillati</taxon>
        <taxon>Bacillota</taxon>
        <taxon>Bacilli</taxon>
        <taxon>Lactobacillales</taxon>
        <taxon>Lactobacillaceae</taxon>
        <taxon>Schleiferilactobacillus</taxon>
    </lineage>
</organism>
<accession>U4TTS9</accession>